<accession>A0A2T2WR38</accession>
<organism evidence="7 8">
    <name type="scientific">Sulfobacillus benefaciens</name>
    <dbReference type="NCBI Taxonomy" id="453960"/>
    <lineage>
        <taxon>Bacteria</taxon>
        <taxon>Bacillati</taxon>
        <taxon>Bacillota</taxon>
        <taxon>Clostridia</taxon>
        <taxon>Eubacteriales</taxon>
        <taxon>Clostridiales Family XVII. Incertae Sedis</taxon>
        <taxon>Sulfobacillus</taxon>
    </lineage>
</organism>
<name>A0A2T2WR38_9FIRM</name>
<comment type="caution">
    <text evidence="7">The sequence shown here is derived from an EMBL/GenBank/DDBJ whole genome shotgun (WGS) entry which is preliminary data.</text>
</comment>
<sequence length="75" mass="8153">MKNKLVAGLLGIFLGGLGIHKFYLGQIGWGIVYILFCWTGIPSLVGFIEGIVLIAQSDARFDAQYNAPAVVPRED</sequence>
<dbReference type="Proteomes" id="UP000242699">
    <property type="component" value="Unassembled WGS sequence"/>
</dbReference>
<dbReference type="AlphaFoldDB" id="A0A2T2WR38"/>
<evidence type="ECO:0000259" key="6">
    <source>
        <dbReference type="Pfam" id="PF05154"/>
    </source>
</evidence>
<reference evidence="7 8" key="1">
    <citation type="journal article" date="2014" name="BMC Genomics">
        <title>Comparison of environmental and isolate Sulfobacillus genomes reveals diverse carbon, sulfur, nitrogen, and hydrogen metabolisms.</title>
        <authorList>
            <person name="Justice N.B."/>
            <person name="Norman A."/>
            <person name="Brown C.T."/>
            <person name="Singh A."/>
            <person name="Thomas B.C."/>
            <person name="Banfield J.F."/>
        </authorList>
    </citation>
    <scope>NUCLEOTIDE SEQUENCE [LARGE SCALE GENOMIC DNA]</scope>
    <source>
        <strain evidence="7">AMDSBA1</strain>
    </source>
</reference>
<evidence type="ECO:0000313" key="8">
    <source>
        <dbReference type="Proteomes" id="UP000242699"/>
    </source>
</evidence>
<evidence type="ECO:0000256" key="5">
    <source>
        <dbReference type="SAM" id="Phobius"/>
    </source>
</evidence>
<evidence type="ECO:0000256" key="2">
    <source>
        <dbReference type="ARBA" id="ARBA00022692"/>
    </source>
</evidence>
<dbReference type="Pfam" id="PF05154">
    <property type="entry name" value="TM2"/>
    <property type="match status" value="1"/>
</dbReference>
<keyword evidence="3 5" id="KW-1133">Transmembrane helix</keyword>
<keyword evidence="4 5" id="KW-0472">Membrane</keyword>
<feature type="transmembrane region" description="Helical" evidence="5">
    <location>
        <begin position="28"/>
        <end position="55"/>
    </location>
</feature>
<evidence type="ECO:0000256" key="4">
    <source>
        <dbReference type="ARBA" id="ARBA00023136"/>
    </source>
</evidence>
<proteinExistence type="predicted"/>
<evidence type="ECO:0000313" key="7">
    <source>
        <dbReference type="EMBL" id="PSR24711.1"/>
    </source>
</evidence>
<feature type="domain" description="TM2" evidence="6">
    <location>
        <begin position="2"/>
        <end position="51"/>
    </location>
</feature>
<dbReference type="InterPro" id="IPR007829">
    <property type="entry name" value="TM2"/>
</dbReference>
<evidence type="ECO:0000256" key="1">
    <source>
        <dbReference type="ARBA" id="ARBA00004141"/>
    </source>
</evidence>
<gene>
    <name evidence="7" type="ORF">C7B43_18325</name>
</gene>
<protein>
    <recommendedName>
        <fullName evidence="6">TM2 domain-containing protein</fullName>
    </recommendedName>
</protein>
<dbReference type="GO" id="GO:0016020">
    <property type="term" value="C:membrane"/>
    <property type="evidence" value="ECO:0007669"/>
    <property type="project" value="UniProtKB-SubCell"/>
</dbReference>
<keyword evidence="2 5" id="KW-0812">Transmembrane</keyword>
<evidence type="ECO:0000256" key="3">
    <source>
        <dbReference type="ARBA" id="ARBA00022989"/>
    </source>
</evidence>
<comment type="subcellular location">
    <subcellularLocation>
        <location evidence="1">Membrane</location>
        <topology evidence="1">Multi-pass membrane protein</topology>
    </subcellularLocation>
</comment>
<dbReference type="EMBL" id="PXYT01000069">
    <property type="protein sequence ID" value="PSR24711.1"/>
    <property type="molecule type" value="Genomic_DNA"/>
</dbReference>